<organism evidence="2">
    <name type="scientific">uncultured Thermomicrobiales bacterium</name>
    <dbReference type="NCBI Taxonomy" id="1645740"/>
    <lineage>
        <taxon>Bacteria</taxon>
        <taxon>Pseudomonadati</taxon>
        <taxon>Thermomicrobiota</taxon>
        <taxon>Thermomicrobia</taxon>
        <taxon>Thermomicrobiales</taxon>
        <taxon>environmental samples</taxon>
    </lineage>
</organism>
<dbReference type="SUPFAM" id="SSF46785">
    <property type="entry name" value="Winged helix' DNA-binding domain"/>
    <property type="match status" value="1"/>
</dbReference>
<dbReference type="Gene3D" id="1.10.10.10">
    <property type="entry name" value="Winged helix-like DNA-binding domain superfamily/Winged helix DNA-binding domain"/>
    <property type="match status" value="1"/>
</dbReference>
<dbReference type="InterPro" id="IPR036390">
    <property type="entry name" value="WH_DNA-bd_sf"/>
</dbReference>
<dbReference type="InterPro" id="IPR039422">
    <property type="entry name" value="MarR/SlyA-like"/>
</dbReference>
<evidence type="ECO:0000259" key="1">
    <source>
        <dbReference type="PROSITE" id="PS50995"/>
    </source>
</evidence>
<dbReference type="Pfam" id="PF01047">
    <property type="entry name" value="MarR"/>
    <property type="match status" value="1"/>
</dbReference>
<dbReference type="EMBL" id="CADCWN010000175">
    <property type="protein sequence ID" value="CAA9574080.1"/>
    <property type="molecule type" value="Genomic_DNA"/>
</dbReference>
<sequence length="143" mass="16259">MSGRIQEQVGFLLIQVMRGHRGRAAALLGQFGVHVGQEMVLAALWDEDGLSQSALAEQNGVEPPTMTRMIDRMARADLVRRERDTGDARVSRVFLTERGQRLREPVQAAWRTLEREAFFGFTLEERIIIRRLLLQMRANLADG</sequence>
<dbReference type="GO" id="GO:0003700">
    <property type="term" value="F:DNA-binding transcription factor activity"/>
    <property type="evidence" value="ECO:0007669"/>
    <property type="project" value="InterPro"/>
</dbReference>
<reference evidence="2" key="1">
    <citation type="submission" date="2020-02" db="EMBL/GenBank/DDBJ databases">
        <authorList>
            <person name="Meier V. D."/>
        </authorList>
    </citation>
    <scope>NUCLEOTIDE SEQUENCE</scope>
    <source>
        <strain evidence="2">AVDCRST_MAG18</strain>
    </source>
</reference>
<protein>
    <submittedName>
        <fullName evidence="2">Transcriptional regulator, MarR family</fullName>
    </submittedName>
</protein>
<dbReference type="SMART" id="SM00347">
    <property type="entry name" value="HTH_MARR"/>
    <property type="match status" value="1"/>
</dbReference>
<dbReference type="PRINTS" id="PR00598">
    <property type="entry name" value="HTHMARR"/>
</dbReference>
<dbReference type="PROSITE" id="PS50995">
    <property type="entry name" value="HTH_MARR_2"/>
    <property type="match status" value="1"/>
</dbReference>
<evidence type="ECO:0000313" key="2">
    <source>
        <dbReference type="EMBL" id="CAA9574080.1"/>
    </source>
</evidence>
<accession>A0A6J4VBM8</accession>
<name>A0A6J4VBM8_9BACT</name>
<dbReference type="AlphaFoldDB" id="A0A6J4VBM8"/>
<dbReference type="GO" id="GO:0006950">
    <property type="term" value="P:response to stress"/>
    <property type="evidence" value="ECO:0007669"/>
    <property type="project" value="TreeGrafter"/>
</dbReference>
<dbReference type="InterPro" id="IPR000835">
    <property type="entry name" value="HTH_MarR-typ"/>
</dbReference>
<gene>
    <name evidence="2" type="ORF">AVDCRST_MAG18-2336</name>
</gene>
<dbReference type="InterPro" id="IPR036388">
    <property type="entry name" value="WH-like_DNA-bd_sf"/>
</dbReference>
<dbReference type="PANTHER" id="PTHR33164">
    <property type="entry name" value="TRANSCRIPTIONAL REGULATOR, MARR FAMILY"/>
    <property type="match status" value="1"/>
</dbReference>
<proteinExistence type="predicted"/>
<feature type="domain" description="HTH marR-type" evidence="1">
    <location>
        <begin position="6"/>
        <end position="138"/>
    </location>
</feature>
<dbReference type="PANTHER" id="PTHR33164:SF43">
    <property type="entry name" value="HTH-TYPE TRANSCRIPTIONAL REPRESSOR YETL"/>
    <property type="match status" value="1"/>
</dbReference>